<reference evidence="3 4" key="1">
    <citation type="submission" date="2017-10" db="EMBL/GenBank/DDBJ databases">
        <title>Sequencing the genomes of 1000 actinobacteria strains.</title>
        <authorList>
            <person name="Klenk H.-P."/>
        </authorList>
    </citation>
    <scope>NUCLEOTIDE SEQUENCE [LARGE SCALE GENOMIC DNA]</scope>
    <source>
        <strain evidence="3 4">DSM 21574</strain>
    </source>
</reference>
<dbReference type="InterPro" id="IPR002881">
    <property type="entry name" value="DUF58"/>
</dbReference>
<dbReference type="EMBL" id="PDJH01000001">
    <property type="protein sequence ID" value="PFG35891.1"/>
    <property type="molecule type" value="Genomic_DNA"/>
</dbReference>
<feature type="transmembrane region" description="Helical" evidence="1">
    <location>
        <begin position="38"/>
        <end position="59"/>
    </location>
</feature>
<evidence type="ECO:0000256" key="1">
    <source>
        <dbReference type="SAM" id="Phobius"/>
    </source>
</evidence>
<protein>
    <submittedName>
        <fullName evidence="3">Uncharacterized protein DUF58</fullName>
    </submittedName>
</protein>
<evidence type="ECO:0000313" key="3">
    <source>
        <dbReference type="EMBL" id="PFG35891.1"/>
    </source>
</evidence>
<dbReference type="PANTHER" id="PTHR34351:SF1">
    <property type="entry name" value="SLR1927 PROTEIN"/>
    <property type="match status" value="1"/>
</dbReference>
<gene>
    <name evidence="3" type="ORF">ATL41_0591</name>
</gene>
<evidence type="ECO:0000313" key="4">
    <source>
        <dbReference type="Proteomes" id="UP000221394"/>
    </source>
</evidence>
<feature type="domain" description="DUF58" evidence="2">
    <location>
        <begin position="213"/>
        <end position="299"/>
    </location>
</feature>
<proteinExistence type="predicted"/>
<keyword evidence="1" id="KW-0472">Membrane</keyword>
<sequence>MTVHPAGLTPARVRLTGRGVGLAAAGGALAVGGHVVDLSAVALAGCVVGVAPVVSWLALRARPLAPRLRVRRSLQPTPAHAGQDVSVTTEVGPAHLTPWSVAASRALNLGEAVPAALRGSTVLRAAVTPTSRGTSLQYTLRPRQRGRWPVGPLATRRYDALGLATATEQVGDAVPLTVWPSLLSGTISDTGARSGLTPLRAGANDPSDEDTSLRTYQAGDDLRRVHWASAARHGELMVRTSEGASQAPVLVILDVASLDSDTEPGSQNHVALEWTVSVAASVAVNLLDSGHPVRLVLSDGGTAQAGLRGGDGQAGARWVRSRDAQGRAVLLDLTVDAGRREPGDETSGTRDDVLSSLVGDSQLGEIVIAVTAATSRDETAPLAVVGGTASRRYAMVVPADGTSDSVPTLLEHGWRAALLPVGSDLVSAWDDLTGGNR</sequence>
<keyword evidence="1" id="KW-1133">Transmembrane helix</keyword>
<dbReference type="AlphaFoldDB" id="A0A2A9EBF6"/>
<keyword evidence="4" id="KW-1185">Reference proteome</keyword>
<dbReference type="OrthoDB" id="9812729at2"/>
<dbReference type="RefSeq" id="WP_098457129.1">
    <property type="nucleotide sequence ID" value="NZ_PDJH01000001.1"/>
</dbReference>
<dbReference type="Pfam" id="PF01882">
    <property type="entry name" value="DUF58"/>
    <property type="match status" value="1"/>
</dbReference>
<accession>A0A2A9EBF6</accession>
<keyword evidence="1" id="KW-0812">Transmembrane</keyword>
<dbReference type="Proteomes" id="UP000221394">
    <property type="component" value="Unassembled WGS sequence"/>
</dbReference>
<comment type="caution">
    <text evidence="3">The sequence shown here is derived from an EMBL/GenBank/DDBJ whole genome shotgun (WGS) entry which is preliminary data.</text>
</comment>
<name>A0A2A9EBF6_9MICO</name>
<organism evidence="3 4">
    <name type="scientific">Flavimobilis soli</name>
    <dbReference type="NCBI Taxonomy" id="442709"/>
    <lineage>
        <taxon>Bacteria</taxon>
        <taxon>Bacillati</taxon>
        <taxon>Actinomycetota</taxon>
        <taxon>Actinomycetes</taxon>
        <taxon>Micrococcales</taxon>
        <taxon>Jonesiaceae</taxon>
        <taxon>Flavimobilis</taxon>
    </lineage>
</organism>
<evidence type="ECO:0000259" key="2">
    <source>
        <dbReference type="Pfam" id="PF01882"/>
    </source>
</evidence>
<dbReference type="PANTHER" id="PTHR34351">
    <property type="entry name" value="SLR1927 PROTEIN-RELATED"/>
    <property type="match status" value="1"/>
</dbReference>